<evidence type="ECO:0000313" key="2">
    <source>
        <dbReference type="Proteomes" id="UP000439903"/>
    </source>
</evidence>
<proteinExistence type="predicted"/>
<name>A0A8H3WUG5_GIGMA</name>
<reference evidence="1 2" key="1">
    <citation type="journal article" date="2019" name="Environ. Microbiol.">
        <title>At the nexus of three kingdoms: the genome of the mycorrhizal fungus Gigaspora margarita provides insights into plant, endobacterial and fungal interactions.</title>
        <authorList>
            <person name="Venice F."/>
            <person name="Ghignone S."/>
            <person name="Salvioli di Fossalunga A."/>
            <person name="Amselem J."/>
            <person name="Novero M."/>
            <person name="Xianan X."/>
            <person name="Sedzielewska Toro K."/>
            <person name="Morin E."/>
            <person name="Lipzen A."/>
            <person name="Grigoriev I.V."/>
            <person name="Henrissat B."/>
            <person name="Martin F.M."/>
            <person name="Bonfante P."/>
        </authorList>
    </citation>
    <scope>NUCLEOTIDE SEQUENCE [LARGE SCALE GENOMIC DNA]</scope>
    <source>
        <strain evidence="1 2">BEG34</strain>
    </source>
</reference>
<keyword evidence="2" id="KW-1185">Reference proteome</keyword>
<organism evidence="1 2">
    <name type="scientific">Gigaspora margarita</name>
    <dbReference type="NCBI Taxonomy" id="4874"/>
    <lineage>
        <taxon>Eukaryota</taxon>
        <taxon>Fungi</taxon>
        <taxon>Fungi incertae sedis</taxon>
        <taxon>Mucoromycota</taxon>
        <taxon>Glomeromycotina</taxon>
        <taxon>Glomeromycetes</taxon>
        <taxon>Diversisporales</taxon>
        <taxon>Gigasporaceae</taxon>
        <taxon>Gigaspora</taxon>
    </lineage>
</organism>
<dbReference type="AlphaFoldDB" id="A0A8H3WUG5"/>
<comment type="caution">
    <text evidence="1">The sequence shown here is derived from an EMBL/GenBank/DDBJ whole genome shotgun (WGS) entry which is preliminary data.</text>
</comment>
<accession>A0A8H3WUG5</accession>
<protein>
    <submittedName>
        <fullName evidence="1">Sgf29p</fullName>
    </submittedName>
</protein>
<dbReference type="Proteomes" id="UP000439903">
    <property type="component" value="Unassembled WGS sequence"/>
</dbReference>
<evidence type="ECO:0000313" key="1">
    <source>
        <dbReference type="EMBL" id="KAF0348039.1"/>
    </source>
</evidence>
<sequence>MARDIPCVSTYLSAFSSSSKVSKYRKTFGVNLLGGITTTALQKHVVEGHSAITLNPLRIPVIAFLQDLELWNYYTIFRWYYKSSVLKDKNMR</sequence>
<gene>
    <name evidence="1" type="ORF">F8M41_015628</name>
</gene>
<dbReference type="EMBL" id="WTPW01003296">
    <property type="protein sequence ID" value="KAF0348039.1"/>
    <property type="molecule type" value="Genomic_DNA"/>
</dbReference>